<keyword evidence="1" id="KW-0479">Metal-binding</keyword>
<proteinExistence type="predicted"/>
<dbReference type="Pfam" id="PF20882">
    <property type="entry name" value="Sos7"/>
    <property type="match status" value="1"/>
</dbReference>
<gene>
    <name evidence="5" type="ORF">SEPCBS119000_002937</name>
</gene>
<feature type="compositionally biased region" description="Polar residues" evidence="3">
    <location>
        <begin position="1"/>
        <end position="13"/>
    </location>
</feature>
<dbReference type="InterPro" id="IPR013087">
    <property type="entry name" value="Znf_C2H2_type"/>
</dbReference>
<feature type="coiled-coil region" evidence="2">
    <location>
        <begin position="381"/>
        <end position="408"/>
    </location>
</feature>
<reference evidence="5 6" key="1">
    <citation type="submission" date="2024-01" db="EMBL/GenBank/DDBJ databases">
        <authorList>
            <person name="Allen C."/>
            <person name="Tagirdzhanova G."/>
        </authorList>
    </citation>
    <scope>NUCLEOTIDE SEQUENCE [LARGE SCALE GENOMIC DNA]</scope>
    <source>
        <strain evidence="5 6">CBS 119000</strain>
    </source>
</reference>
<dbReference type="PANTHER" id="PTHR37329:SF1">
    <property type="entry name" value="KINETOCHORE PROTEIN SOS7"/>
    <property type="match status" value="1"/>
</dbReference>
<evidence type="ECO:0000256" key="1">
    <source>
        <dbReference type="PROSITE-ProRule" id="PRU00042"/>
    </source>
</evidence>
<evidence type="ECO:0000313" key="5">
    <source>
        <dbReference type="EMBL" id="CAK7268192.1"/>
    </source>
</evidence>
<evidence type="ECO:0000256" key="2">
    <source>
        <dbReference type="SAM" id="Coils"/>
    </source>
</evidence>
<evidence type="ECO:0000259" key="4">
    <source>
        <dbReference type="PROSITE" id="PS50157"/>
    </source>
</evidence>
<sequence length="501" mass="54710">MPARTRTASSGANSKLGPLSPTSDLTDPTGMAGTPSSLDALYGPVAAQVNLVHMEQMARYLQAPETQQSLDTLLAVVKVREKAGEKAGEGADGDGAGAGGDVPDYHTVLDELDYLEGLFKKLRFSYKEQLTKETVVRRILELELPLLSAADIDGIVQSTEAQRQQWRQTKSEGYEQGAAAERLMRELVAERQYILQAESETAQLPDRVLRLRHRLARLKLALRAELDAIDSVSSGTGATREVPATPATSHPCATCGRSFYSEAFYQLHQAMHTLHNGKDGWQDGHQTSDVLDFGDENAAAAITSAVAVRPCYGCAQLVPALFLDSAAPKGESHSAFHARIQKSIAEAHQKLAETAATSGSGAPFSTHAVLGDLDTLLHGETEETIRQLRRSEADLAALEKRVRSEAERQTAIEGEMSLSLQHLRESVGSIRMEMLRIEQEADRMVQYMEEGRTSLGRSLQEQSDLFDVLLLTNKDDDAEEDDDDDDDDDDDGTSKDVEMQD</sequence>
<name>A0ABP0DJ13_9PEZI</name>
<comment type="caution">
    <text evidence="5">The sequence shown here is derived from an EMBL/GenBank/DDBJ whole genome shotgun (WGS) entry which is preliminary data.</text>
</comment>
<keyword evidence="6" id="KW-1185">Reference proteome</keyword>
<organism evidence="5 6">
    <name type="scientific">Sporothrix epigloea</name>
    <dbReference type="NCBI Taxonomy" id="1892477"/>
    <lineage>
        <taxon>Eukaryota</taxon>
        <taxon>Fungi</taxon>
        <taxon>Dikarya</taxon>
        <taxon>Ascomycota</taxon>
        <taxon>Pezizomycotina</taxon>
        <taxon>Sordariomycetes</taxon>
        <taxon>Sordariomycetidae</taxon>
        <taxon>Ophiostomatales</taxon>
        <taxon>Ophiostomataceae</taxon>
        <taxon>Sporothrix</taxon>
    </lineage>
</organism>
<dbReference type="EMBL" id="CAWUON010000034">
    <property type="protein sequence ID" value="CAK7268192.1"/>
    <property type="molecule type" value="Genomic_DNA"/>
</dbReference>
<feature type="compositionally biased region" description="Basic and acidic residues" evidence="3">
    <location>
        <begin position="492"/>
        <end position="501"/>
    </location>
</feature>
<dbReference type="InterPro" id="IPR048781">
    <property type="entry name" value="Sos7_CC"/>
</dbReference>
<dbReference type="PROSITE" id="PS50157">
    <property type="entry name" value="ZINC_FINGER_C2H2_2"/>
    <property type="match status" value="1"/>
</dbReference>
<keyword evidence="1" id="KW-0863">Zinc-finger</keyword>
<keyword evidence="1" id="KW-0862">Zinc</keyword>
<feature type="compositionally biased region" description="Acidic residues" evidence="3">
    <location>
        <begin position="476"/>
        <end position="491"/>
    </location>
</feature>
<feature type="region of interest" description="Disordered" evidence="3">
    <location>
        <begin position="1"/>
        <end position="32"/>
    </location>
</feature>
<dbReference type="PROSITE" id="PS00028">
    <property type="entry name" value="ZINC_FINGER_C2H2_1"/>
    <property type="match status" value="1"/>
</dbReference>
<evidence type="ECO:0000313" key="6">
    <source>
        <dbReference type="Proteomes" id="UP001642502"/>
    </source>
</evidence>
<feature type="domain" description="C2H2-type" evidence="4">
    <location>
        <begin position="250"/>
        <end position="280"/>
    </location>
</feature>
<dbReference type="Proteomes" id="UP001642502">
    <property type="component" value="Unassembled WGS sequence"/>
</dbReference>
<evidence type="ECO:0000256" key="3">
    <source>
        <dbReference type="SAM" id="MobiDB-lite"/>
    </source>
</evidence>
<feature type="region of interest" description="Disordered" evidence="3">
    <location>
        <begin position="470"/>
        <end position="501"/>
    </location>
</feature>
<accession>A0ABP0DJ13</accession>
<dbReference type="PANTHER" id="PTHR37329">
    <property type="entry name" value="KINETOCHORE PROTEIN SOS7"/>
    <property type="match status" value="1"/>
</dbReference>
<dbReference type="InterPro" id="IPR037475">
    <property type="entry name" value="Sos7"/>
</dbReference>
<protein>
    <recommendedName>
        <fullName evidence="4">C2H2-type domain-containing protein</fullName>
    </recommendedName>
</protein>
<keyword evidence="2" id="KW-0175">Coiled coil</keyword>